<accession>A0A1E7EMH4</accession>
<dbReference type="KEGG" id="fcy:FRACYDRAFT_251915"/>
<dbReference type="EMBL" id="KV784390">
    <property type="protein sequence ID" value="OEU07130.1"/>
    <property type="molecule type" value="Genomic_DNA"/>
</dbReference>
<feature type="region of interest" description="Disordered" evidence="1">
    <location>
        <begin position="281"/>
        <end position="300"/>
    </location>
</feature>
<gene>
    <name evidence="2" type="ORF">FRACYDRAFT_251915</name>
</gene>
<organism evidence="2 3">
    <name type="scientific">Fragilariopsis cylindrus CCMP1102</name>
    <dbReference type="NCBI Taxonomy" id="635003"/>
    <lineage>
        <taxon>Eukaryota</taxon>
        <taxon>Sar</taxon>
        <taxon>Stramenopiles</taxon>
        <taxon>Ochrophyta</taxon>
        <taxon>Bacillariophyta</taxon>
        <taxon>Bacillariophyceae</taxon>
        <taxon>Bacillariophycidae</taxon>
        <taxon>Bacillariales</taxon>
        <taxon>Bacillariaceae</taxon>
        <taxon>Fragilariopsis</taxon>
    </lineage>
</organism>
<protein>
    <submittedName>
        <fullName evidence="2">Uncharacterized protein</fullName>
    </submittedName>
</protein>
<evidence type="ECO:0000313" key="2">
    <source>
        <dbReference type="EMBL" id="OEU07130.1"/>
    </source>
</evidence>
<evidence type="ECO:0000313" key="3">
    <source>
        <dbReference type="Proteomes" id="UP000095751"/>
    </source>
</evidence>
<dbReference type="Proteomes" id="UP000095751">
    <property type="component" value="Unassembled WGS sequence"/>
</dbReference>
<evidence type="ECO:0000256" key="1">
    <source>
        <dbReference type="SAM" id="MobiDB-lite"/>
    </source>
</evidence>
<name>A0A1E7EMH4_9STRA</name>
<dbReference type="AlphaFoldDB" id="A0A1E7EMH4"/>
<dbReference type="InParanoid" id="A0A1E7EMH4"/>
<sequence length="363" mass="39638">MALTWVSSSVSDARIIGGSNSNIHDDRDLSDKDNNGKYKVYAYNPCKQEVFADFTFLNDQVYVNHGKCKQIGDRTPGKEIKYTAFTKNGSESNNDTIKRGGVSLQKASDFFKNKCGFDNGSNVRVVELSCPTGTPGKRDRALSSSSNDDDKYPVYACNPCDQEVFADFSFLDNGNDSTVHVNHGKCESIGARKINKQSKINYTAYTKTGSDIDDIMITRKDVDAYPGSLSDLLENSSVPDNSFVVELSCPTAMDASFDDDDSTKSTPAIFAIKMSSPTSTSTSTMAMTSTSSQSMPTTETYTKTGSDIDNNKITVKDVDLDKTESIKEVASEYNIDFPDSDSNLLIPENNSFVILSCPAMLDS</sequence>
<reference evidence="2 3" key="1">
    <citation type="submission" date="2016-09" db="EMBL/GenBank/DDBJ databases">
        <title>Extensive genetic diversity and differential bi-allelic expression allows diatom success in the polar Southern Ocean.</title>
        <authorList>
            <consortium name="DOE Joint Genome Institute"/>
            <person name="Mock T."/>
            <person name="Otillar R.P."/>
            <person name="Strauss J."/>
            <person name="Dupont C."/>
            <person name="Frickenhaus S."/>
            <person name="Maumus F."/>
            <person name="Mcmullan M."/>
            <person name="Sanges R."/>
            <person name="Schmutz J."/>
            <person name="Toseland A."/>
            <person name="Valas R."/>
            <person name="Veluchamy A."/>
            <person name="Ward B.J."/>
            <person name="Allen A."/>
            <person name="Barry K."/>
            <person name="Falciatore A."/>
            <person name="Ferrante M."/>
            <person name="Fortunato A.E."/>
            <person name="Gloeckner G."/>
            <person name="Gruber A."/>
            <person name="Hipkin R."/>
            <person name="Janech M."/>
            <person name="Kroth P."/>
            <person name="Leese F."/>
            <person name="Lindquist E."/>
            <person name="Lyon B.R."/>
            <person name="Martin J."/>
            <person name="Mayer C."/>
            <person name="Parker M."/>
            <person name="Quesneville H."/>
            <person name="Raymond J."/>
            <person name="Uhlig C."/>
            <person name="Valentin K.U."/>
            <person name="Worden A.Z."/>
            <person name="Armbrust E.V."/>
            <person name="Bowler C."/>
            <person name="Green B."/>
            <person name="Moulton V."/>
            <person name="Van Oosterhout C."/>
            <person name="Grigoriev I."/>
        </authorList>
    </citation>
    <scope>NUCLEOTIDE SEQUENCE [LARGE SCALE GENOMIC DNA]</scope>
    <source>
        <strain evidence="2 3">CCMP1102</strain>
    </source>
</reference>
<keyword evidence="3" id="KW-1185">Reference proteome</keyword>
<proteinExistence type="predicted"/>